<evidence type="ECO:0000256" key="3">
    <source>
        <dbReference type="ARBA" id="ARBA00022729"/>
    </source>
</evidence>
<dbReference type="GO" id="GO:0008270">
    <property type="term" value="F:zinc ion binding"/>
    <property type="evidence" value="ECO:0007669"/>
    <property type="project" value="InterPro"/>
</dbReference>
<feature type="binding site" evidence="9">
    <location>
        <position position="265"/>
    </location>
    <ligand>
        <name>Zn(2+)</name>
        <dbReference type="ChEBI" id="CHEBI:29105"/>
        <label>2</label>
        <note>catalytic</note>
    </ligand>
</feature>
<organism evidence="12 13">
    <name type="scientific">Punica granatum</name>
    <name type="common">Pomegranate</name>
    <dbReference type="NCBI Taxonomy" id="22663"/>
    <lineage>
        <taxon>Eukaryota</taxon>
        <taxon>Viridiplantae</taxon>
        <taxon>Streptophyta</taxon>
        <taxon>Embryophyta</taxon>
        <taxon>Tracheophyta</taxon>
        <taxon>Spermatophyta</taxon>
        <taxon>Magnoliopsida</taxon>
        <taxon>eudicotyledons</taxon>
        <taxon>Gunneridae</taxon>
        <taxon>Pentapetalae</taxon>
        <taxon>rosids</taxon>
        <taxon>malvids</taxon>
        <taxon>Myrtales</taxon>
        <taxon>Lythraceae</taxon>
        <taxon>Punica</taxon>
    </lineage>
</organism>
<feature type="binding site" evidence="9">
    <location>
        <position position="197"/>
    </location>
    <ligand>
        <name>Zn(2+)</name>
        <dbReference type="ChEBI" id="CHEBI:29105"/>
        <label>1</label>
    </ligand>
</feature>
<name>A0A218XFE9_PUNGR</name>
<feature type="binding site" evidence="9">
    <location>
        <position position="247"/>
    </location>
    <ligand>
        <name>Zn(2+)</name>
        <dbReference type="ChEBI" id="CHEBI:29105"/>
        <label>2</label>
        <note>catalytic</note>
    </ligand>
</feature>
<dbReference type="SUPFAM" id="SSF47090">
    <property type="entry name" value="PGBD-like"/>
    <property type="match status" value="1"/>
</dbReference>
<keyword evidence="7" id="KW-0865">Zymogen</keyword>
<dbReference type="GO" id="GO:0004222">
    <property type="term" value="F:metalloendopeptidase activity"/>
    <property type="evidence" value="ECO:0007669"/>
    <property type="project" value="InterPro"/>
</dbReference>
<dbReference type="InterPro" id="IPR001818">
    <property type="entry name" value="Pept_M10_metallopeptidase"/>
</dbReference>
<gene>
    <name evidence="12" type="ORF">CDL15_Pgr012927</name>
</gene>
<comment type="cofactor">
    <cofactor evidence="9">
        <name>Zn(2+)</name>
        <dbReference type="ChEBI" id="CHEBI:29105"/>
    </cofactor>
    <text evidence="9">Binds 2 Zn(2+) ions per subunit.</text>
</comment>
<dbReference type="GO" id="GO:0006508">
    <property type="term" value="P:proteolysis"/>
    <property type="evidence" value="ECO:0007669"/>
    <property type="project" value="UniProtKB-KW"/>
</dbReference>
<dbReference type="Gene3D" id="3.40.390.10">
    <property type="entry name" value="Collagenase (Catalytic Domain)"/>
    <property type="match status" value="1"/>
</dbReference>
<keyword evidence="6" id="KW-0482">Metalloprotease</keyword>
<feature type="binding site" evidence="9">
    <location>
        <position position="227"/>
    </location>
    <ligand>
        <name>Ca(2+)</name>
        <dbReference type="ChEBI" id="CHEBI:29108"/>
        <label>1</label>
    </ligand>
</feature>
<keyword evidence="3 10" id="KW-0732">Signal</keyword>
<feature type="binding site" evidence="9">
    <location>
        <position position="204"/>
    </location>
    <ligand>
        <name>Ca(2+)</name>
        <dbReference type="ChEBI" id="CHEBI:29108"/>
        <label>3</label>
    </ligand>
</feature>
<feature type="active site" evidence="8">
    <location>
        <position position="248"/>
    </location>
</feature>
<feature type="binding site" evidence="9">
    <location>
        <position position="257"/>
    </location>
    <ligand>
        <name>Zn(2+)</name>
        <dbReference type="ChEBI" id="CHEBI:29105"/>
        <label>2</label>
        <note>catalytic</note>
    </ligand>
</feature>
<protein>
    <recommendedName>
        <fullName evidence="11">Peptidase metallopeptidase domain-containing protein</fullName>
    </recommendedName>
</protein>
<evidence type="ECO:0000256" key="2">
    <source>
        <dbReference type="ARBA" id="ARBA00022723"/>
    </source>
</evidence>
<feature type="binding site" evidence="9">
    <location>
        <position position="224"/>
    </location>
    <ligand>
        <name>Ca(2+)</name>
        <dbReference type="ChEBI" id="CHEBI:29108"/>
        <label>3</label>
    </ligand>
</feature>
<evidence type="ECO:0000256" key="5">
    <source>
        <dbReference type="ARBA" id="ARBA00022833"/>
    </source>
</evidence>
<keyword evidence="1" id="KW-0645">Protease</keyword>
<comment type="cofactor">
    <cofactor evidence="9">
        <name>Ca(2+)</name>
        <dbReference type="ChEBI" id="CHEBI:29108"/>
    </cofactor>
    <text evidence="9">Can bind about 5 Ca(2+) ions per subunit.</text>
</comment>
<evidence type="ECO:0000256" key="4">
    <source>
        <dbReference type="ARBA" id="ARBA00022801"/>
    </source>
</evidence>
<feature type="binding site" evidence="9">
    <location>
        <position position="187"/>
    </location>
    <ligand>
        <name>Ca(2+)</name>
        <dbReference type="ChEBI" id="CHEBI:29108"/>
        <label>2</label>
    </ligand>
</feature>
<dbReference type="Pfam" id="PF00413">
    <property type="entry name" value="Peptidase_M10"/>
    <property type="match status" value="1"/>
</dbReference>
<sequence>MAIDEISLLLVAASLMFLAVHPSSAHSRKFISAEQSSFTSLDEVKPSIQAFEYKEPSNNPHGTPNDDISLESSINTFQERNHLKVTQKLDSDTVDRMVKPRCGVPDIIRRPDKSVQNESLPINFHVHYALIDNFIPWNKTHLTFRFTNTIPSVPVIGLRLAFVRSFKRWASVSPFTFEQANNGQVADINIGFYRGWHGDNGPFDGRYNVVAHASGPLTSVVHFDADEAWRSNTPSKDEIDLESVAMHEIGHVLGLGHSQDENAVMYASINYGVVKRELQKDDLEGIRALYPPK</sequence>
<dbReference type="InterPro" id="IPR024079">
    <property type="entry name" value="MetalloPept_cat_dom_sf"/>
</dbReference>
<dbReference type="PROSITE" id="PS00546">
    <property type="entry name" value="CYSTEINE_SWITCH"/>
    <property type="match status" value="1"/>
</dbReference>
<feature type="binding site" evidence="9">
    <location>
        <position position="199"/>
    </location>
    <ligand>
        <name>Zn(2+)</name>
        <dbReference type="ChEBI" id="CHEBI:29105"/>
        <label>1</label>
    </ligand>
</feature>
<feature type="binding site" evidence="9">
    <location>
        <position position="222"/>
    </location>
    <ligand>
        <name>Zn(2+)</name>
        <dbReference type="ChEBI" id="CHEBI:29105"/>
        <label>1</label>
    </ligand>
</feature>
<dbReference type="InterPro" id="IPR006026">
    <property type="entry name" value="Peptidase_Metallo"/>
</dbReference>
<evidence type="ECO:0000313" key="12">
    <source>
        <dbReference type="EMBL" id="OWM83446.1"/>
    </source>
</evidence>
<evidence type="ECO:0000256" key="1">
    <source>
        <dbReference type="ARBA" id="ARBA00022670"/>
    </source>
</evidence>
<dbReference type="SMART" id="SM00235">
    <property type="entry name" value="ZnMc"/>
    <property type="match status" value="1"/>
</dbReference>
<keyword evidence="2 9" id="KW-0479">Metal-binding</keyword>
<evidence type="ECO:0000256" key="6">
    <source>
        <dbReference type="ARBA" id="ARBA00023049"/>
    </source>
</evidence>
<feature type="chain" id="PRO_5013052854" description="Peptidase metallopeptidase domain-containing protein" evidence="10">
    <location>
        <begin position="26"/>
        <end position="293"/>
    </location>
</feature>
<feature type="signal peptide" evidence="10">
    <location>
        <begin position="1"/>
        <end position="25"/>
    </location>
</feature>
<feature type="binding site" evidence="9">
    <location>
        <position position="251"/>
    </location>
    <ligand>
        <name>Zn(2+)</name>
        <dbReference type="ChEBI" id="CHEBI:29105"/>
        <label>2</label>
        <note>catalytic</note>
    </ligand>
</feature>
<dbReference type="PANTHER" id="PTHR10201:SF268">
    <property type="entry name" value="PEPTIDASE METALLOPEPTIDASE DOMAIN-CONTAINING PROTEIN"/>
    <property type="match status" value="1"/>
</dbReference>
<evidence type="ECO:0000256" key="7">
    <source>
        <dbReference type="ARBA" id="ARBA00023145"/>
    </source>
</evidence>
<dbReference type="InterPro" id="IPR021190">
    <property type="entry name" value="Pept_M10A"/>
</dbReference>
<dbReference type="EMBL" id="MTKT01001932">
    <property type="protein sequence ID" value="OWM83446.1"/>
    <property type="molecule type" value="Genomic_DNA"/>
</dbReference>
<evidence type="ECO:0000256" key="10">
    <source>
        <dbReference type="SAM" id="SignalP"/>
    </source>
</evidence>
<accession>A0A218XFE9</accession>
<dbReference type="PRINTS" id="PR00138">
    <property type="entry name" value="MATRIXIN"/>
</dbReference>
<dbReference type="InterPro" id="IPR033739">
    <property type="entry name" value="M10A_MMP"/>
</dbReference>
<dbReference type="PANTHER" id="PTHR10201">
    <property type="entry name" value="MATRIX METALLOPROTEINASE"/>
    <property type="match status" value="1"/>
</dbReference>
<feature type="binding site" evidence="9">
    <location>
        <position position="227"/>
    </location>
    <ligand>
        <name>Ca(2+)</name>
        <dbReference type="ChEBI" id="CHEBI:29108"/>
        <label>3</label>
    </ligand>
</feature>
<keyword evidence="4" id="KW-0378">Hydrolase</keyword>
<dbReference type="SUPFAM" id="SSF55486">
    <property type="entry name" value="Metalloproteases ('zincins'), catalytic domain"/>
    <property type="match status" value="1"/>
</dbReference>
<feature type="domain" description="Peptidase metallopeptidase" evidence="11">
    <location>
        <begin position="133"/>
        <end position="292"/>
    </location>
</feature>
<evidence type="ECO:0000256" key="9">
    <source>
        <dbReference type="PIRSR" id="PIRSR621190-2"/>
    </source>
</evidence>
<dbReference type="Proteomes" id="UP000197138">
    <property type="component" value="Unassembled WGS sequence"/>
</dbReference>
<keyword evidence="9" id="KW-0106">Calcium</keyword>
<dbReference type="GO" id="GO:0030574">
    <property type="term" value="P:collagen catabolic process"/>
    <property type="evidence" value="ECO:0007669"/>
    <property type="project" value="TreeGrafter"/>
</dbReference>
<dbReference type="AlphaFoldDB" id="A0A218XFE9"/>
<dbReference type="InterPro" id="IPR021158">
    <property type="entry name" value="Pept_M10A_Zn_BS"/>
</dbReference>
<dbReference type="CDD" id="cd04278">
    <property type="entry name" value="ZnMc_MMP"/>
    <property type="match status" value="1"/>
</dbReference>
<proteinExistence type="predicted"/>
<dbReference type="GO" id="GO:0031012">
    <property type="term" value="C:extracellular matrix"/>
    <property type="evidence" value="ECO:0007669"/>
    <property type="project" value="InterPro"/>
</dbReference>
<keyword evidence="5 9" id="KW-0862">Zinc</keyword>
<evidence type="ECO:0000256" key="8">
    <source>
        <dbReference type="PIRSR" id="PIRSR621190-1"/>
    </source>
</evidence>
<feature type="binding site" evidence="9">
    <location>
        <position position="212"/>
    </location>
    <ligand>
        <name>Zn(2+)</name>
        <dbReference type="ChEBI" id="CHEBI:29105"/>
        <label>1</label>
    </ligand>
</feature>
<reference evidence="13" key="1">
    <citation type="journal article" date="2017" name="Plant J.">
        <title>The pomegranate (Punica granatum L.) genome and the genomics of punicalagin biosynthesis.</title>
        <authorList>
            <person name="Qin G."/>
            <person name="Xu C."/>
            <person name="Ming R."/>
            <person name="Tang H."/>
            <person name="Guyot R."/>
            <person name="Kramer E.M."/>
            <person name="Hu Y."/>
            <person name="Yi X."/>
            <person name="Qi Y."/>
            <person name="Xu X."/>
            <person name="Gao Z."/>
            <person name="Pan H."/>
            <person name="Jian J."/>
            <person name="Tian Y."/>
            <person name="Yue Z."/>
            <person name="Xu Y."/>
        </authorList>
    </citation>
    <scope>NUCLEOTIDE SEQUENCE [LARGE SCALE GENOMIC DNA]</scope>
    <source>
        <strain evidence="13">cv. Dabenzi</strain>
    </source>
</reference>
<dbReference type="InterPro" id="IPR036365">
    <property type="entry name" value="PGBD-like_sf"/>
</dbReference>
<evidence type="ECO:0000313" key="13">
    <source>
        <dbReference type="Proteomes" id="UP000197138"/>
    </source>
</evidence>
<feature type="binding site" description="in inhibited form" evidence="9">
    <location>
        <position position="102"/>
    </location>
    <ligand>
        <name>Zn(2+)</name>
        <dbReference type="ChEBI" id="CHEBI:29105"/>
        <label>2</label>
        <note>catalytic</note>
    </ligand>
</feature>
<feature type="binding site" evidence="9">
    <location>
        <position position="205"/>
    </location>
    <ligand>
        <name>Ca(2+)</name>
        <dbReference type="ChEBI" id="CHEBI:29108"/>
        <label>3</label>
    </ligand>
</feature>
<comment type="caution">
    <text evidence="12">The sequence shown here is derived from an EMBL/GenBank/DDBJ whole genome shotgun (WGS) entry which is preliminary data.</text>
</comment>
<dbReference type="GO" id="GO:0030198">
    <property type="term" value="P:extracellular matrix organization"/>
    <property type="evidence" value="ECO:0007669"/>
    <property type="project" value="TreeGrafter"/>
</dbReference>
<evidence type="ECO:0000259" key="11">
    <source>
        <dbReference type="SMART" id="SM00235"/>
    </source>
</evidence>